<comment type="similarity">
    <text evidence="1">Belongs to the HipA Ser/Thr kinase family.</text>
</comment>
<evidence type="ECO:0000256" key="3">
    <source>
        <dbReference type="ARBA" id="ARBA00022777"/>
    </source>
</evidence>
<evidence type="ECO:0000313" key="6">
    <source>
        <dbReference type="Proteomes" id="UP000266118"/>
    </source>
</evidence>
<evidence type="ECO:0000259" key="4">
    <source>
        <dbReference type="Pfam" id="PF07804"/>
    </source>
</evidence>
<evidence type="ECO:0000256" key="1">
    <source>
        <dbReference type="ARBA" id="ARBA00010164"/>
    </source>
</evidence>
<dbReference type="RefSeq" id="WP_119986636.1">
    <property type="nucleotide sequence ID" value="NZ_CP032489.1"/>
</dbReference>
<dbReference type="AlphaFoldDB" id="A0A386HQD6"/>
<accession>A0A386HQD6</accession>
<dbReference type="Gene3D" id="1.10.1070.20">
    <property type="match status" value="1"/>
</dbReference>
<proteinExistence type="inferred from homology"/>
<dbReference type="InterPro" id="IPR012893">
    <property type="entry name" value="HipA-like_C"/>
</dbReference>
<dbReference type="GO" id="GO:0004674">
    <property type="term" value="F:protein serine/threonine kinase activity"/>
    <property type="evidence" value="ECO:0007669"/>
    <property type="project" value="TreeGrafter"/>
</dbReference>
<dbReference type="OrthoDB" id="9805913at2"/>
<dbReference type="EMBL" id="CP032489">
    <property type="protein sequence ID" value="AYD47474.1"/>
    <property type="molecule type" value="Genomic_DNA"/>
</dbReference>
<dbReference type="InterPro" id="IPR052028">
    <property type="entry name" value="HipA_Ser/Thr_kinase"/>
</dbReference>
<dbReference type="KEGG" id="ark:D6B99_07565"/>
<dbReference type="Pfam" id="PF07804">
    <property type="entry name" value="HipA_C"/>
    <property type="match status" value="1"/>
</dbReference>
<gene>
    <name evidence="5" type="ORF">D6B99_07565</name>
</gene>
<keyword evidence="6" id="KW-1185">Reference proteome</keyword>
<name>A0A386HQD6_9BACT</name>
<evidence type="ECO:0000256" key="2">
    <source>
        <dbReference type="ARBA" id="ARBA00022679"/>
    </source>
</evidence>
<keyword evidence="2" id="KW-0808">Transferase</keyword>
<feature type="domain" description="HipA-like C-terminal" evidence="4">
    <location>
        <begin position="181"/>
        <end position="392"/>
    </location>
</feature>
<dbReference type="PANTHER" id="PTHR37419">
    <property type="entry name" value="SERINE/THREONINE-PROTEIN KINASE TOXIN HIPA"/>
    <property type="match status" value="1"/>
</dbReference>
<evidence type="ECO:0000313" key="5">
    <source>
        <dbReference type="EMBL" id="AYD47474.1"/>
    </source>
</evidence>
<dbReference type="GO" id="GO:0005829">
    <property type="term" value="C:cytosol"/>
    <property type="evidence" value="ECO:0007669"/>
    <property type="project" value="TreeGrafter"/>
</dbReference>
<dbReference type="Proteomes" id="UP000266118">
    <property type="component" value="Chromosome"/>
</dbReference>
<dbReference type="PANTHER" id="PTHR37419:SF8">
    <property type="entry name" value="TOXIN YJJJ"/>
    <property type="match status" value="1"/>
</dbReference>
<reference evidence="5 6" key="1">
    <citation type="submission" date="2018-09" db="EMBL/GenBank/DDBJ databases">
        <title>Arachidicoccus sp. nov., a bacterium isolated from soil.</title>
        <authorList>
            <person name="Weon H.-Y."/>
            <person name="Kwon S.-W."/>
            <person name="Lee S.A."/>
        </authorList>
    </citation>
    <scope>NUCLEOTIDE SEQUENCE [LARGE SCALE GENOMIC DNA]</scope>
    <source>
        <strain evidence="5 6">KIS59-12</strain>
    </source>
</reference>
<keyword evidence="3" id="KW-0418">Kinase</keyword>
<organism evidence="5 6">
    <name type="scientific">Arachidicoccus soli</name>
    <dbReference type="NCBI Taxonomy" id="2341117"/>
    <lineage>
        <taxon>Bacteria</taxon>
        <taxon>Pseudomonadati</taxon>
        <taxon>Bacteroidota</taxon>
        <taxon>Chitinophagia</taxon>
        <taxon>Chitinophagales</taxon>
        <taxon>Chitinophagaceae</taxon>
        <taxon>Arachidicoccus</taxon>
    </lineage>
</organism>
<sequence length="416" mass="47393">MAANKTKIYVYAHWKGMQEPKLIGILTAQVAKGKKAFSFEYDKNWIQSTQQRMLDPDIQFFSGAQYPNNKENFGIFLDSMPDTWGRTLMKRKAAQVARENNKKALTLYDIDFLLGVYDETRMGALRFKTNIDGSFLDDNADNPVPPLSSVRELQFAAEQYEADTEKGEIGQWLNLLIAPGSSLGGARPKANVRDEKNQLWIAKFPSKNDTINKAAWEFLAYQLANKAGINMSVCRIEKIKGRQHTFFTKRFDRDKESRIHFASAMTMTGNSEDTIRDSPASYLDIADFIQRQGAEVEENLHQLWRRIIFNIAISNTDDHLRNHGFILTDAGWILSPAYDLNPSIDKHGLALNIDMEDNALDFDLAKSVGAFFRLSEVQMNVIIKEVMGSVKNWRKLAEKIGISKKEQELMQVAFKI</sequence>
<protein>
    <submittedName>
        <fullName evidence="5">Type II toxin-antitoxin system HipA family toxin</fullName>
    </submittedName>
</protein>